<feature type="transmembrane region" description="Helical" evidence="1">
    <location>
        <begin position="203"/>
        <end position="224"/>
    </location>
</feature>
<evidence type="ECO:0000313" key="3">
    <source>
        <dbReference type="Proteomes" id="UP000316921"/>
    </source>
</evidence>
<reference evidence="2 3" key="1">
    <citation type="submission" date="2019-02" db="EMBL/GenBank/DDBJ databases">
        <title>Deep-cultivation of Planctomycetes and their phenomic and genomic characterization uncovers novel biology.</title>
        <authorList>
            <person name="Wiegand S."/>
            <person name="Jogler M."/>
            <person name="Boedeker C."/>
            <person name="Pinto D."/>
            <person name="Vollmers J."/>
            <person name="Rivas-Marin E."/>
            <person name="Kohn T."/>
            <person name="Peeters S.H."/>
            <person name="Heuer A."/>
            <person name="Rast P."/>
            <person name="Oberbeckmann S."/>
            <person name="Bunk B."/>
            <person name="Jeske O."/>
            <person name="Meyerdierks A."/>
            <person name="Storesund J.E."/>
            <person name="Kallscheuer N."/>
            <person name="Luecker S."/>
            <person name="Lage O.M."/>
            <person name="Pohl T."/>
            <person name="Merkel B.J."/>
            <person name="Hornburger P."/>
            <person name="Mueller R.-W."/>
            <person name="Bruemmer F."/>
            <person name="Labrenz M."/>
            <person name="Spormann A.M."/>
            <person name="Op den Camp H."/>
            <person name="Overmann J."/>
            <person name="Amann R."/>
            <person name="Jetten M.S.M."/>
            <person name="Mascher T."/>
            <person name="Medema M.H."/>
            <person name="Devos D.P."/>
            <person name="Kaster A.-K."/>
            <person name="Ovreas L."/>
            <person name="Rohde M."/>
            <person name="Galperin M.Y."/>
            <person name="Jogler C."/>
        </authorList>
    </citation>
    <scope>NUCLEOTIDE SEQUENCE [LARGE SCALE GENOMIC DNA]</scope>
    <source>
        <strain evidence="2 3">Pla133</strain>
    </source>
</reference>
<evidence type="ECO:0000313" key="2">
    <source>
        <dbReference type="EMBL" id="QDU67059.1"/>
    </source>
</evidence>
<feature type="transmembrane region" description="Helical" evidence="1">
    <location>
        <begin position="52"/>
        <end position="73"/>
    </location>
</feature>
<organism evidence="2 3">
    <name type="scientific">Engelhardtia mirabilis</name>
    <dbReference type="NCBI Taxonomy" id="2528011"/>
    <lineage>
        <taxon>Bacteria</taxon>
        <taxon>Pseudomonadati</taxon>
        <taxon>Planctomycetota</taxon>
        <taxon>Planctomycetia</taxon>
        <taxon>Planctomycetia incertae sedis</taxon>
        <taxon>Engelhardtia</taxon>
    </lineage>
</organism>
<feature type="transmembrane region" description="Helical" evidence="1">
    <location>
        <begin position="125"/>
        <end position="145"/>
    </location>
</feature>
<dbReference type="KEGG" id="pbap:Pla133_21370"/>
<feature type="transmembrane region" description="Helical" evidence="1">
    <location>
        <begin position="157"/>
        <end position="183"/>
    </location>
</feature>
<feature type="transmembrane region" description="Helical" evidence="1">
    <location>
        <begin position="263"/>
        <end position="281"/>
    </location>
</feature>
<accession>A0A518BJA0</accession>
<feature type="transmembrane region" description="Helical" evidence="1">
    <location>
        <begin position="9"/>
        <end position="32"/>
    </location>
</feature>
<proteinExistence type="predicted"/>
<keyword evidence="3" id="KW-1185">Reference proteome</keyword>
<name>A0A518BJA0_9BACT</name>
<dbReference type="EMBL" id="CP036287">
    <property type="protein sequence ID" value="QDU67059.1"/>
    <property type="molecule type" value="Genomic_DNA"/>
</dbReference>
<keyword evidence="1" id="KW-0472">Membrane</keyword>
<dbReference type="Proteomes" id="UP000316921">
    <property type="component" value="Chromosome"/>
</dbReference>
<sequence>MARRGDADAVLMSILLVALLGALGTALLSALAPHLGWLDPRPGSIPMERKSQVIPAAPVGGVVLVTIAALGLPTALATELTLPPLGGLTGPSLIAVLAAFVLGSLDDWLPTGLSPWSKVFGQFAASLPLLVDGGPWTVVVALVAMNAVNTFDNSDGAAASFGAVALLLPGPAAAGALLGFLPWNLRRGGPVLPKAYLGDAGSHAVGMLVAVHPAAWPALALPVMDLLRVLRLRRLAGQAPWVGDRRHLPQALERAGLGGPARCALIAAIAAPAALASAIVADSSMTDSGAANSFAAVVGVVLTGAAFLGLCALIARRTEEA</sequence>
<dbReference type="AlphaFoldDB" id="A0A518BJA0"/>
<protein>
    <submittedName>
        <fullName evidence="2">WecA-like glycosyltransferase</fullName>
        <ecNumber evidence="2">2.7.8.35</ecNumber>
    </submittedName>
</protein>
<gene>
    <name evidence="2" type="ORF">Pla133_21370</name>
</gene>
<evidence type="ECO:0000256" key="1">
    <source>
        <dbReference type="SAM" id="Phobius"/>
    </source>
</evidence>
<dbReference type="GO" id="GO:0016740">
    <property type="term" value="F:transferase activity"/>
    <property type="evidence" value="ECO:0007669"/>
    <property type="project" value="UniProtKB-KW"/>
</dbReference>
<keyword evidence="2" id="KW-0808">Transferase</keyword>
<keyword evidence="1" id="KW-1133">Transmembrane helix</keyword>
<feature type="transmembrane region" description="Helical" evidence="1">
    <location>
        <begin position="293"/>
        <end position="315"/>
    </location>
</feature>
<feature type="transmembrane region" description="Helical" evidence="1">
    <location>
        <begin position="85"/>
        <end position="105"/>
    </location>
</feature>
<dbReference type="EC" id="2.7.8.35" evidence="2"/>
<keyword evidence="1" id="KW-0812">Transmembrane</keyword>